<feature type="repeat" description="ANK" evidence="5">
    <location>
        <begin position="169"/>
        <end position="192"/>
    </location>
</feature>
<feature type="repeat" description="ANK" evidence="5">
    <location>
        <begin position="440"/>
        <end position="472"/>
    </location>
</feature>
<dbReference type="InterPro" id="IPR000719">
    <property type="entry name" value="Prot_kinase_dom"/>
</dbReference>
<dbReference type="InterPro" id="IPR051631">
    <property type="entry name" value="Ankyrin-KH/SAM_domain"/>
</dbReference>
<dbReference type="PROSITE" id="PS50297">
    <property type="entry name" value="ANK_REP_REGION"/>
    <property type="match status" value="14"/>
</dbReference>
<dbReference type="OrthoDB" id="75681at2759"/>
<dbReference type="InterPro" id="IPR008271">
    <property type="entry name" value="Ser/Thr_kinase_AS"/>
</dbReference>
<dbReference type="GO" id="GO:0005524">
    <property type="term" value="F:ATP binding"/>
    <property type="evidence" value="ECO:0007669"/>
    <property type="project" value="UniProtKB-UniRule"/>
</dbReference>
<feature type="repeat" description="ANK" evidence="5">
    <location>
        <begin position="407"/>
        <end position="439"/>
    </location>
</feature>
<keyword evidence="4 5" id="KW-0040">ANK repeat</keyword>
<evidence type="ECO:0000256" key="6">
    <source>
        <dbReference type="PROSITE-ProRule" id="PRU10141"/>
    </source>
</evidence>
<dbReference type="SUPFAM" id="SSF56112">
    <property type="entry name" value="Protein kinase-like (PK-like)"/>
    <property type="match status" value="2"/>
</dbReference>
<dbReference type="PRINTS" id="PR01415">
    <property type="entry name" value="ANKYRIN"/>
</dbReference>
<name>A0A485KVK6_9STRA</name>
<dbReference type="PROSITE" id="PS00107">
    <property type="entry name" value="PROTEIN_KINASE_ATP"/>
    <property type="match status" value="1"/>
</dbReference>
<feature type="domain" description="Protein kinase" evidence="8">
    <location>
        <begin position="791"/>
        <end position="1065"/>
    </location>
</feature>
<evidence type="ECO:0000313" key="9">
    <source>
        <dbReference type="EMBL" id="KAF0696996.1"/>
    </source>
</evidence>
<dbReference type="SUPFAM" id="SSF48403">
    <property type="entry name" value="Ankyrin repeat"/>
    <property type="match status" value="2"/>
</dbReference>
<dbReference type="PROSITE" id="PS00108">
    <property type="entry name" value="PROTEIN_KINASE_ST"/>
    <property type="match status" value="1"/>
</dbReference>
<feature type="repeat" description="ANK" evidence="5">
    <location>
        <begin position="473"/>
        <end position="506"/>
    </location>
</feature>
<dbReference type="Proteomes" id="UP000332933">
    <property type="component" value="Unassembled WGS sequence"/>
</dbReference>
<feature type="repeat" description="ANK" evidence="5">
    <location>
        <begin position="233"/>
        <end position="265"/>
    </location>
</feature>
<dbReference type="PROSITE" id="PS50011">
    <property type="entry name" value="PROTEIN_KINASE_DOM"/>
    <property type="match status" value="2"/>
</dbReference>
<sequence length="1408" mass="152421">MVFFKNWLEKLFEGANGGDAVTVRTAVRKLKPQEVCKQDPTGASALFVAAARGFVEVVAVLMDAIDVNLARDNGTTPLFIAAQLGHGDVVRLLMDKADVTRGTADGTTPILIAAGNGHVDAVYWLLKRADANVINQKGVTPLFAASANGHAEVVRLLMTKAHVNVPCLAGETPIFVASKRGHTDVVRFLMEKADLHATTPTGATPLFVASANGRTKIVELLAPLSNVNFADKEGYTPLFVAAMYGHTGVVRLLLEQANVNAVTNSGLTPLYIAASNGFHDVVRLLLPSSNVNFPCIQVRHPFTKRESHLQDGTTALHVAICHGHTKVVDILVDRADVNVPTNMGATPLALACAGHHFDIVALLVPRVDVDFPTQSGDTPLYVACQKGLYDMAQLLVQKADLNATSSAGLTPLIVAAQEGHLHIVQLLIDRQAYVNLPSHTGATALFVAAQCGHAEVVRLLLAAGADVDSPMHDGATPLFIAAQEGRTDVVALLLLRADVNAGMTKSGATPLLVAVQNRHVDVVKLLVGKANVNQPNHAGDCALYIAALKGFADIVEILIEKADVNVQAKSGATALYVASEKGRADIVRLLLDKTDIDLPLHTGTTPLYIACQCGHTDVVKLMLPKADVNRERGDGATTLIIASQFGHAHVVRLLLLHPRIHVNHQMADGETALHVAAHEGHVLVVRQLLRAPSISIELLNHSGRTALDMAEAHPRVLEILHEFSRTRKSSTSSTSSTAGTLRPGDMFSFDDDVTESFVTSSASVPALNSLPRDDIVEMPDLAMFRLDHALVQCLKHAGAGVACDVWQATYKDQVVAVKRLQPSNLTLGHLQALVDEIKLLSRFNSPFVLKLIGACWKLPQDLKCVVEFMDGGDLAGKLSVTTPATFSWSEKLVIVQRIVEALCYVHSFQVVHRDLKSKSIVLDSTKGAKLGGFGVSCEESDATMLVTVGSSRWMAPEVIDGNSYSSEADIYSFGTDPCNLVDDIASSGVILSELCTHTLPYANQKHPVTGAPLTEASIRAEVSKGSLRPTITSDCPPWLAQMAHACLEIDTQDRPNAYQLSHTLRQKFQPIPSTPSPENRKSPTQKTTFEPQDSPVSTDSNHSTRPSFVPLPLPEGANTDGIHRLDESALMYSKRLGAGAFGEVWLGTYQGDAVAVKKLHPYMMNMDQINGFLAEIKLMASFDSPHIVRVVGACWSNLSDVQCVMEFMNNGDLADRLSATTPDTFSWTDKTGILADIVEALCDVHASNVIHRDLKSRNVLLDSKKGTKLTDFGISKEDDHATMTEGMGTCRWMAPEVMEGDKYDCSADIYSFGMILVEMDSHDIPFKHELNKFGNPLQNVQIMLGVVKGTLKPKLTDQCPDWVRDLATTCLSYNPQERPSAFQLSHILRTRYRKHSTRNLQWSMSTVS</sequence>
<dbReference type="EMBL" id="VJMH01005348">
    <property type="protein sequence ID" value="KAF0696996.1"/>
    <property type="molecule type" value="Genomic_DNA"/>
</dbReference>
<evidence type="ECO:0000313" key="10">
    <source>
        <dbReference type="EMBL" id="VFT89123.1"/>
    </source>
</evidence>
<feature type="repeat" description="ANK" evidence="5">
    <location>
        <begin position="265"/>
        <end position="286"/>
    </location>
</feature>
<dbReference type="InterPro" id="IPR017441">
    <property type="entry name" value="Protein_kinase_ATP_BS"/>
</dbReference>
<feature type="binding site" evidence="6">
    <location>
        <position position="1158"/>
    </location>
    <ligand>
        <name>ATP</name>
        <dbReference type="ChEBI" id="CHEBI:30616"/>
    </ligand>
</feature>
<reference evidence="9" key="2">
    <citation type="submission" date="2019-06" db="EMBL/GenBank/DDBJ databases">
        <title>Genomics analysis of Aphanomyces spp. identifies a new class of oomycete effector associated with host adaptation.</title>
        <authorList>
            <person name="Gaulin E."/>
        </authorList>
    </citation>
    <scope>NUCLEOTIDE SEQUENCE</scope>
    <source>
        <strain evidence="9">CBS 578.67</strain>
    </source>
</reference>
<feature type="region of interest" description="Disordered" evidence="7">
    <location>
        <begin position="1067"/>
        <end position="1115"/>
    </location>
</feature>
<dbReference type="Pfam" id="PF00069">
    <property type="entry name" value="Pkinase"/>
    <property type="match status" value="2"/>
</dbReference>
<dbReference type="Gene3D" id="1.25.40.20">
    <property type="entry name" value="Ankyrin repeat-containing domain"/>
    <property type="match status" value="7"/>
</dbReference>
<dbReference type="GO" id="GO:0004672">
    <property type="term" value="F:protein kinase activity"/>
    <property type="evidence" value="ECO:0007669"/>
    <property type="project" value="InterPro"/>
</dbReference>
<keyword evidence="2 6" id="KW-0547">Nucleotide-binding</keyword>
<feature type="repeat" description="ANK" evidence="5">
    <location>
        <begin position="375"/>
        <end position="398"/>
    </location>
</feature>
<feature type="repeat" description="ANK" evidence="5">
    <location>
        <begin position="602"/>
        <end position="623"/>
    </location>
</feature>
<keyword evidence="1" id="KW-0677">Repeat</keyword>
<feature type="domain" description="Protein kinase" evidence="8">
    <location>
        <begin position="1130"/>
        <end position="1389"/>
    </location>
</feature>
<proteinExistence type="predicted"/>
<dbReference type="SMART" id="SM00220">
    <property type="entry name" value="S_TKc"/>
    <property type="match status" value="2"/>
</dbReference>
<protein>
    <submittedName>
        <fullName evidence="10">Aste57867_12270 protein</fullName>
    </submittedName>
</protein>
<feature type="repeat" description="ANK" evidence="5">
    <location>
        <begin position="668"/>
        <end position="690"/>
    </location>
</feature>
<dbReference type="Gene3D" id="1.10.510.10">
    <property type="entry name" value="Transferase(Phosphotransferase) domain 1"/>
    <property type="match status" value="2"/>
</dbReference>
<gene>
    <name evidence="10" type="primary">Aste57867_12270</name>
    <name evidence="9" type="ORF">As57867_012225</name>
    <name evidence="10" type="ORF">ASTE57867_12270</name>
</gene>
<feature type="compositionally biased region" description="Polar residues" evidence="7">
    <location>
        <begin position="1082"/>
        <end position="1106"/>
    </location>
</feature>
<accession>A0A485KVK6</accession>
<evidence type="ECO:0000259" key="8">
    <source>
        <dbReference type="PROSITE" id="PS50011"/>
    </source>
</evidence>
<dbReference type="Pfam" id="PF00023">
    <property type="entry name" value="Ank"/>
    <property type="match status" value="3"/>
</dbReference>
<feature type="repeat" description="ANK" evidence="5">
    <location>
        <begin position="311"/>
        <end position="334"/>
    </location>
</feature>
<dbReference type="PANTHER" id="PTHR23206:SF7">
    <property type="entry name" value="PROTEIN KINASE DOMAIN-CONTAINING PROTEIN"/>
    <property type="match status" value="1"/>
</dbReference>
<feature type="repeat" description="ANK" evidence="5">
    <location>
        <begin position="137"/>
        <end position="158"/>
    </location>
</feature>
<dbReference type="SMART" id="SM00248">
    <property type="entry name" value="ANK"/>
    <property type="match status" value="21"/>
</dbReference>
<evidence type="ECO:0000256" key="3">
    <source>
        <dbReference type="ARBA" id="ARBA00022840"/>
    </source>
</evidence>
<evidence type="ECO:0000256" key="4">
    <source>
        <dbReference type="ARBA" id="ARBA00023043"/>
    </source>
</evidence>
<evidence type="ECO:0000313" key="11">
    <source>
        <dbReference type="Proteomes" id="UP000332933"/>
    </source>
</evidence>
<dbReference type="EMBL" id="CAADRA010005369">
    <property type="protein sequence ID" value="VFT89123.1"/>
    <property type="molecule type" value="Genomic_DNA"/>
</dbReference>
<evidence type="ECO:0000256" key="5">
    <source>
        <dbReference type="PROSITE-ProRule" id="PRU00023"/>
    </source>
</evidence>
<feature type="repeat" description="ANK" evidence="5">
    <location>
        <begin position="570"/>
        <end position="593"/>
    </location>
</feature>
<evidence type="ECO:0000256" key="7">
    <source>
        <dbReference type="SAM" id="MobiDB-lite"/>
    </source>
</evidence>
<dbReference type="PANTHER" id="PTHR23206">
    <property type="entry name" value="MASK PROTEIN"/>
    <property type="match status" value="1"/>
</dbReference>
<dbReference type="Pfam" id="PF12796">
    <property type="entry name" value="Ank_2"/>
    <property type="match status" value="7"/>
</dbReference>
<dbReference type="InterPro" id="IPR011009">
    <property type="entry name" value="Kinase-like_dom_sf"/>
</dbReference>
<evidence type="ECO:0000256" key="2">
    <source>
        <dbReference type="ARBA" id="ARBA00022741"/>
    </source>
</evidence>
<keyword evidence="3 6" id="KW-0067">ATP-binding</keyword>
<dbReference type="InterPro" id="IPR002110">
    <property type="entry name" value="Ankyrin_rpt"/>
</dbReference>
<dbReference type="InterPro" id="IPR036770">
    <property type="entry name" value="Ankyrin_rpt-contain_sf"/>
</dbReference>
<feature type="repeat" description="ANK" evidence="5">
    <location>
        <begin position="506"/>
        <end position="527"/>
    </location>
</feature>
<keyword evidence="11" id="KW-1185">Reference proteome</keyword>
<dbReference type="PROSITE" id="PS50088">
    <property type="entry name" value="ANK_REPEAT"/>
    <property type="match status" value="14"/>
</dbReference>
<feature type="repeat" description="ANK" evidence="5">
    <location>
        <begin position="73"/>
        <end position="96"/>
    </location>
</feature>
<dbReference type="Gene3D" id="3.30.200.20">
    <property type="entry name" value="Phosphorylase Kinase, domain 1"/>
    <property type="match status" value="2"/>
</dbReference>
<evidence type="ECO:0000256" key="1">
    <source>
        <dbReference type="ARBA" id="ARBA00022737"/>
    </source>
</evidence>
<organism evidence="10 11">
    <name type="scientific">Aphanomyces stellatus</name>
    <dbReference type="NCBI Taxonomy" id="120398"/>
    <lineage>
        <taxon>Eukaryota</taxon>
        <taxon>Sar</taxon>
        <taxon>Stramenopiles</taxon>
        <taxon>Oomycota</taxon>
        <taxon>Saprolegniomycetes</taxon>
        <taxon>Saprolegniales</taxon>
        <taxon>Verrucalvaceae</taxon>
        <taxon>Aphanomyces</taxon>
    </lineage>
</organism>
<reference evidence="10 11" key="1">
    <citation type="submission" date="2019-03" db="EMBL/GenBank/DDBJ databases">
        <authorList>
            <person name="Gaulin E."/>
            <person name="Dumas B."/>
        </authorList>
    </citation>
    <scope>NUCLEOTIDE SEQUENCE [LARGE SCALE GENOMIC DNA]</scope>
    <source>
        <strain evidence="10">CBS 568.67</strain>
    </source>
</reference>